<keyword evidence="5" id="KW-0460">Magnesium</keyword>
<name>A0A1Q5PQU7_9ACTO</name>
<dbReference type="Gene3D" id="1.10.600.10">
    <property type="entry name" value="Farnesyl Diphosphate Synthase"/>
    <property type="match status" value="1"/>
</dbReference>
<dbReference type="SUPFAM" id="SSF48576">
    <property type="entry name" value="Terpenoid synthases"/>
    <property type="match status" value="1"/>
</dbReference>
<dbReference type="OrthoDB" id="4497239at2"/>
<evidence type="ECO:0000256" key="1">
    <source>
        <dbReference type="ARBA" id="ARBA00001946"/>
    </source>
</evidence>
<sequence length="318" mass="34711">MASVQGGKRLRALCVHAGYLLSVEDDSQISADSAEQLALLGSATEFYQASALVHDDLVDHSDLRRGKPTTHVRASQSHLATDSAKLSDFGTASAVLVGDITYALALECATEAVREHPAGMQILRDFAQMTKRVAIGQYLDVVLDMKTVNQSLDTDRPIEVINYKTAGYSVIDPVCLGAQFANISGSRLSALWKAISSWGVAFQLRDDQLGVFSPASDSGKPAQHDLVEGKRTYLLALTLQLCSSSERKLLERLYSQPIRSTEDCLTISQLMETSGAREAVDNKIDELYQQGVERLAKLDFPNSAPLLDLSESLVYRTR</sequence>
<reference evidence="8" key="1">
    <citation type="submission" date="2016-11" db="EMBL/GenBank/DDBJ databases">
        <title>Actinomyces gypaetusis sp. nov. isolated from Gypaetus barbatus in Qinghai Tibet Plateau China.</title>
        <authorList>
            <person name="Meng X."/>
        </authorList>
    </citation>
    <scope>NUCLEOTIDE SEQUENCE [LARGE SCALE GENOMIC DNA]</scope>
    <source>
        <strain evidence="8">DSM 15383</strain>
    </source>
</reference>
<evidence type="ECO:0000256" key="2">
    <source>
        <dbReference type="ARBA" id="ARBA00006706"/>
    </source>
</evidence>
<dbReference type="Proteomes" id="UP000186465">
    <property type="component" value="Unassembled WGS sequence"/>
</dbReference>
<evidence type="ECO:0000313" key="7">
    <source>
        <dbReference type="EMBL" id="OKL49937.1"/>
    </source>
</evidence>
<organism evidence="7 8">
    <name type="scientific">Boudabousia marimammalium</name>
    <dbReference type="NCBI Taxonomy" id="156892"/>
    <lineage>
        <taxon>Bacteria</taxon>
        <taxon>Bacillati</taxon>
        <taxon>Actinomycetota</taxon>
        <taxon>Actinomycetes</taxon>
        <taxon>Actinomycetales</taxon>
        <taxon>Actinomycetaceae</taxon>
        <taxon>Boudabousia</taxon>
    </lineage>
</organism>
<evidence type="ECO:0008006" key="9">
    <source>
        <dbReference type="Google" id="ProtNLM"/>
    </source>
</evidence>
<dbReference type="InterPro" id="IPR008949">
    <property type="entry name" value="Isoprenoid_synthase_dom_sf"/>
</dbReference>
<dbReference type="PANTHER" id="PTHR12001:SF85">
    <property type="entry name" value="SHORT CHAIN ISOPRENYL DIPHOSPHATE SYNTHASE"/>
    <property type="match status" value="1"/>
</dbReference>
<gene>
    <name evidence="7" type="ORF">BM477_03265</name>
</gene>
<evidence type="ECO:0000256" key="3">
    <source>
        <dbReference type="ARBA" id="ARBA00022679"/>
    </source>
</evidence>
<dbReference type="EMBL" id="MPDM01000003">
    <property type="protein sequence ID" value="OKL49937.1"/>
    <property type="molecule type" value="Genomic_DNA"/>
</dbReference>
<evidence type="ECO:0000256" key="6">
    <source>
        <dbReference type="RuleBase" id="RU004466"/>
    </source>
</evidence>
<evidence type="ECO:0000313" key="8">
    <source>
        <dbReference type="Proteomes" id="UP000186465"/>
    </source>
</evidence>
<comment type="similarity">
    <text evidence="2 6">Belongs to the FPP/GGPP synthase family.</text>
</comment>
<comment type="cofactor">
    <cofactor evidence="1">
        <name>Mg(2+)</name>
        <dbReference type="ChEBI" id="CHEBI:18420"/>
    </cofactor>
</comment>
<dbReference type="AlphaFoldDB" id="A0A1Q5PQU7"/>
<dbReference type="PROSITE" id="PS00723">
    <property type="entry name" value="POLYPRENYL_SYNTHASE_1"/>
    <property type="match status" value="1"/>
</dbReference>
<dbReference type="Pfam" id="PF00348">
    <property type="entry name" value="polyprenyl_synt"/>
    <property type="match status" value="1"/>
</dbReference>
<dbReference type="STRING" id="156892.BM477_03265"/>
<keyword evidence="4" id="KW-0479">Metal-binding</keyword>
<dbReference type="InterPro" id="IPR000092">
    <property type="entry name" value="Polyprenyl_synt"/>
</dbReference>
<keyword evidence="3 6" id="KW-0808">Transferase</keyword>
<dbReference type="SFLD" id="SFLDS00005">
    <property type="entry name" value="Isoprenoid_Synthase_Type_I"/>
    <property type="match status" value="1"/>
</dbReference>
<evidence type="ECO:0000256" key="5">
    <source>
        <dbReference type="ARBA" id="ARBA00022842"/>
    </source>
</evidence>
<dbReference type="GO" id="GO:0008299">
    <property type="term" value="P:isoprenoid biosynthetic process"/>
    <property type="evidence" value="ECO:0007669"/>
    <property type="project" value="InterPro"/>
</dbReference>
<dbReference type="InterPro" id="IPR033749">
    <property type="entry name" value="Polyprenyl_synt_CS"/>
</dbReference>
<dbReference type="GO" id="GO:0004659">
    <property type="term" value="F:prenyltransferase activity"/>
    <property type="evidence" value="ECO:0007669"/>
    <property type="project" value="InterPro"/>
</dbReference>
<comment type="caution">
    <text evidence="7">The sequence shown here is derived from an EMBL/GenBank/DDBJ whole genome shotgun (WGS) entry which is preliminary data.</text>
</comment>
<keyword evidence="8" id="KW-1185">Reference proteome</keyword>
<proteinExistence type="inferred from homology"/>
<accession>A0A1Q5PQU7</accession>
<dbReference type="GO" id="GO:0046872">
    <property type="term" value="F:metal ion binding"/>
    <property type="evidence" value="ECO:0007669"/>
    <property type="project" value="UniProtKB-KW"/>
</dbReference>
<evidence type="ECO:0000256" key="4">
    <source>
        <dbReference type="ARBA" id="ARBA00022723"/>
    </source>
</evidence>
<protein>
    <recommendedName>
        <fullName evidence="9">Polyprenyl synthetase</fullName>
    </recommendedName>
</protein>
<dbReference type="PANTHER" id="PTHR12001">
    <property type="entry name" value="GERANYLGERANYL PYROPHOSPHATE SYNTHASE"/>
    <property type="match status" value="1"/>
</dbReference>